<evidence type="ECO:0000313" key="6">
    <source>
        <dbReference type="Proteomes" id="UP000823405"/>
    </source>
</evidence>
<dbReference type="Proteomes" id="UP000823405">
    <property type="component" value="Unassembled WGS sequence"/>
</dbReference>
<gene>
    <name evidence="5" type="ORF">BGZ97_011620</name>
</gene>
<evidence type="ECO:0000256" key="3">
    <source>
        <dbReference type="SAM" id="SignalP"/>
    </source>
</evidence>
<feature type="compositionally biased region" description="Low complexity" evidence="2">
    <location>
        <begin position="154"/>
        <end position="193"/>
    </location>
</feature>
<proteinExistence type="predicted"/>
<evidence type="ECO:0000313" key="5">
    <source>
        <dbReference type="EMBL" id="KAG0311815.1"/>
    </source>
</evidence>
<dbReference type="InterPro" id="IPR052982">
    <property type="entry name" value="SRP1/TIP1-like"/>
</dbReference>
<dbReference type="OrthoDB" id="2432613at2759"/>
<comment type="caution">
    <text evidence="5">The sequence shown here is derived from an EMBL/GenBank/DDBJ whole genome shotgun (WGS) entry which is preliminary data.</text>
</comment>
<evidence type="ECO:0000256" key="2">
    <source>
        <dbReference type="SAM" id="MobiDB-lite"/>
    </source>
</evidence>
<reference evidence="5" key="1">
    <citation type="journal article" date="2020" name="Fungal Divers.">
        <title>Resolving the Mortierellaceae phylogeny through synthesis of multi-gene phylogenetics and phylogenomics.</title>
        <authorList>
            <person name="Vandepol N."/>
            <person name="Liber J."/>
            <person name="Desiro A."/>
            <person name="Na H."/>
            <person name="Kennedy M."/>
            <person name="Barry K."/>
            <person name="Grigoriev I.V."/>
            <person name="Miller A.N."/>
            <person name="O'Donnell K."/>
            <person name="Stajich J.E."/>
            <person name="Bonito G."/>
        </authorList>
    </citation>
    <scope>NUCLEOTIDE SEQUENCE</scope>
    <source>
        <strain evidence="5">NVP60</strain>
    </source>
</reference>
<evidence type="ECO:0000259" key="4">
    <source>
        <dbReference type="Pfam" id="PF10342"/>
    </source>
</evidence>
<keyword evidence="1 3" id="KW-0732">Signal</keyword>
<name>A0A9P6R3C3_9FUNG</name>
<accession>A0A9P6R3C3</accession>
<evidence type="ECO:0000256" key="1">
    <source>
        <dbReference type="ARBA" id="ARBA00022729"/>
    </source>
</evidence>
<keyword evidence="6" id="KW-1185">Reference proteome</keyword>
<sequence length="219" mass="21682">MKFITLALVGTLVSYATAFVNPIEPWGETKWIPGSKVMIQWDDKNPEAPALSTNPIVDVFLMTGSDQSMVQLDVIAKDINANTMRNVSYTVPTVDPIGKIYFIQVQSKAGNKAWSTRFTITDAAGNPGTLAPTGASGQNPGATGKIVSGGSAGGATATSGAATSAPGGAAATGSGSAANPSATAAGGATESKNSASTVSGSVLTAAAAVAVGVAALMAF</sequence>
<protein>
    <recommendedName>
        <fullName evidence="4">Yeast cell wall synthesis Kre9/Knh1-like N-terminal domain-containing protein</fullName>
    </recommendedName>
</protein>
<dbReference type="Pfam" id="PF10342">
    <property type="entry name" value="Kre9_KNH"/>
    <property type="match status" value="1"/>
</dbReference>
<feature type="domain" description="Yeast cell wall synthesis Kre9/Knh1-like N-terminal" evidence="4">
    <location>
        <begin position="25"/>
        <end position="120"/>
    </location>
</feature>
<feature type="signal peptide" evidence="3">
    <location>
        <begin position="1"/>
        <end position="18"/>
    </location>
</feature>
<dbReference type="InterPro" id="IPR018466">
    <property type="entry name" value="Kre9/Knh1-like_N"/>
</dbReference>
<feature type="region of interest" description="Disordered" evidence="2">
    <location>
        <begin position="129"/>
        <end position="193"/>
    </location>
</feature>
<organism evidence="5 6">
    <name type="scientific">Linnemannia gamsii</name>
    <dbReference type="NCBI Taxonomy" id="64522"/>
    <lineage>
        <taxon>Eukaryota</taxon>
        <taxon>Fungi</taxon>
        <taxon>Fungi incertae sedis</taxon>
        <taxon>Mucoromycota</taxon>
        <taxon>Mortierellomycotina</taxon>
        <taxon>Mortierellomycetes</taxon>
        <taxon>Mortierellales</taxon>
        <taxon>Mortierellaceae</taxon>
        <taxon>Linnemannia</taxon>
    </lineage>
</organism>
<feature type="chain" id="PRO_5040181184" description="Yeast cell wall synthesis Kre9/Knh1-like N-terminal domain-containing protein" evidence="3">
    <location>
        <begin position="19"/>
        <end position="219"/>
    </location>
</feature>
<dbReference type="PANTHER" id="PTHR40633">
    <property type="entry name" value="MATRIX PROTEIN, PUTATIVE (AFU_ORTHOLOGUE AFUA_8G05410)-RELATED"/>
    <property type="match status" value="1"/>
</dbReference>
<dbReference type="PANTHER" id="PTHR40633:SF1">
    <property type="entry name" value="GPI ANCHORED SERINE-THREONINE RICH PROTEIN (AFU_ORTHOLOGUE AFUA_1G03630)"/>
    <property type="match status" value="1"/>
</dbReference>
<dbReference type="AlphaFoldDB" id="A0A9P6R3C3"/>
<dbReference type="EMBL" id="JAAAIN010000676">
    <property type="protein sequence ID" value="KAG0311815.1"/>
    <property type="molecule type" value="Genomic_DNA"/>
</dbReference>